<proteinExistence type="predicted"/>
<evidence type="ECO:0000313" key="2">
    <source>
        <dbReference type="WBParaSite" id="nRc.2.0.1.t47222-RA"/>
    </source>
</evidence>
<dbReference type="Proteomes" id="UP000887565">
    <property type="component" value="Unplaced"/>
</dbReference>
<evidence type="ECO:0000313" key="1">
    <source>
        <dbReference type="Proteomes" id="UP000887565"/>
    </source>
</evidence>
<reference evidence="2" key="1">
    <citation type="submission" date="2022-11" db="UniProtKB">
        <authorList>
            <consortium name="WormBaseParasite"/>
        </authorList>
    </citation>
    <scope>IDENTIFICATION</scope>
</reference>
<name>A0A915L8S0_ROMCU</name>
<protein>
    <submittedName>
        <fullName evidence="2">Uncharacterized protein</fullName>
    </submittedName>
</protein>
<keyword evidence="1" id="KW-1185">Reference proteome</keyword>
<organism evidence="1 2">
    <name type="scientific">Romanomermis culicivorax</name>
    <name type="common">Nematode worm</name>
    <dbReference type="NCBI Taxonomy" id="13658"/>
    <lineage>
        <taxon>Eukaryota</taxon>
        <taxon>Metazoa</taxon>
        <taxon>Ecdysozoa</taxon>
        <taxon>Nematoda</taxon>
        <taxon>Enoplea</taxon>
        <taxon>Dorylaimia</taxon>
        <taxon>Mermithida</taxon>
        <taxon>Mermithoidea</taxon>
        <taxon>Mermithidae</taxon>
        <taxon>Romanomermis</taxon>
    </lineage>
</organism>
<dbReference type="AlphaFoldDB" id="A0A915L8S0"/>
<accession>A0A915L8S0</accession>
<dbReference type="WBParaSite" id="nRc.2.0.1.t47222-RA">
    <property type="protein sequence ID" value="nRc.2.0.1.t47222-RA"/>
    <property type="gene ID" value="nRc.2.0.1.g47222"/>
</dbReference>
<sequence>MGIETQVDSFQKELEQMLAGHTIELKEKHEMYSQLFLQYLTPEHESIKPHTVFFKPSLTKRSEKEE</sequence>